<evidence type="ECO:0000256" key="1">
    <source>
        <dbReference type="SAM" id="Phobius"/>
    </source>
</evidence>
<feature type="transmembrane region" description="Helical" evidence="1">
    <location>
        <begin position="228"/>
        <end position="245"/>
    </location>
</feature>
<reference evidence="3" key="1">
    <citation type="submission" date="2016-10" db="EMBL/GenBank/DDBJ databases">
        <authorList>
            <person name="Varghese N."/>
            <person name="Submissions S."/>
        </authorList>
    </citation>
    <scope>NUCLEOTIDE SEQUENCE [LARGE SCALE GENOMIC DNA]</scope>
    <source>
        <strain evidence="3">DSM 24536</strain>
    </source>
</reference>
<dbReference type="STRING" id="990371.SAMN05421813_10141"/>
<keyword evidence="1" id="KW-0812">Transmembrane</keyword>
<gene>
    <name evidence="2" type="ORF">SAMN05421813_10141</name>
</gene>
<feature type="transmembrane region" description="Helical" evidence="1">
    <location>
        <begin position="118"/>
        <end position="142"/>
    </location>
</feature>
<organism evidence="2 3">
    <name type="scientific">Daejeonella rubra</name>
    <dbReference type="NCBI Taxonomy" id="990371"/>
    <lineage>
        <taxon>Bacteria</taxon>
        <taxon>Pseudomonadati</taxon>
        <taxon>Bacteroidota</taxon>
        <taxon>Sphingobacteriia</taxon>
        <taxon>Sphingobacteriales</taxon>
        <taxon>Sphingobacteriaceae</taxon>
        <taxon>Daejeonella</taxon>
    </lineage>
</organism>
<name>A0A1G9LQC3_9SPHI</name>
<accession>A0A1G9LQC3</accession>
<keyword evidence="1" id="KW-1133">Transmembrane helix</keyword>
<dbReference type="GO" id="GO:0140359">
    <property type="term" value="F:ABC-type transporter activity"/>
    <property type="evidence" value="ECO:0007669"/>
    <property type="project" value="InterPro"/>
</dbReference>
<proteinExistence type="predicted"/>
<dbReference type="Proteomes" id="UP000199226">
    <property type="component" value="Unassembled WGS sequence"/>
</dbReference>
<feature type="transmembrane region" description="Helical" evidence="1">
    <location>
        <begin position="12"/>
        <end position="33"/>
    </location>
</feature>
<feature type="transmembrane region" description="Helical" evidence="1">
    <location>
        <begin position="45"/>
        <end position="67"/>
    </location>
</feature>
<feature type="transmembrane region" description="Helical" evidence="1">
    <location>
        <begin position="154"/>
        <end position="176"/>
    </location>
</feature>
<dbReference type="Pfam" id="PF12679">
    <property type="entry name" value="ABC2_membrane_2"/>
    <property type="match status" value="1"/>
</dbReference>
<dbReference type="OrthoDB" id="1068411at2"/>
<dbReference type="EMBL" id="FNHH01000001">
    <property type="protein sequence ID" value="SDL63994.1"/>
    <property type="molecule type" value="Genomic_DNA"/>
</dbReference>
<feature type="transmembrane region" description="Helical" evidence="1">
    <location>
        <begin position="87"/>
        <end position="112"/>
    </location>
</feature>
<dbReference type="AlphaFoldDB" id="A0A1G9LQC3"/>
<keyword evidence="3" id="KW-1185">Reference proteome</keyword>
<evidence type="ECO:0000313" key="3">
    <source>
        <dbReference type="Proteomes" id="UP000199226"/>
    </source>
</evidence>
<evidence type="ECO:0000313" key="2">
    <source>
        <dbReference type="EMBL" id="SDL63994.1"/>
    </source>
</evidence>
<dbReference type="RefSeq" id="WP_090697355.1">
    <property type="nucleotide sequence ID" value="NZ_FNHH01000001.1"/>
</dbReference>
<protein>
    <submittedName>
        <fullName evidence="2">Cu-processing system permease protein</fullName>
    </submittedName>
</protein>
<keyword evidence="1" id="KW-0472">Membrane</keyword>
<sequence length="255" mass="28514">MNKIIKYVITDILRNKIVVIYTVFLLAASFSVFSLEDNSSKGRLSLLNIILIVVPLVSIIFSTIYMYNSVEFIELLVSQPLKRRSIWLSLFAGLASSLSIAFFIGAGIPVLIYQANMIGFTMILTGIILSVIFAAIAFLATVKMRDKAKGIGAAIMLWLYFSLLFDGLVLFLLFQFADYPMEKPMIGLSALNPIDLSRILILLQLDVSAMMGYTGAVFKDFFGTSTGLVFSFFVLLSWIVIPVWYSTRKFNTKDL</sequence>
<dbReference type="GO" id="GO:0005886">
    <property type="term" value="C:plasma membrane"/>
    <property type="evidence" value="ECO:0007669"/>
    <property type="project" value="UniProtKB-SubCell"/>
</dbReference>